<organism evidence="5 6">
    <name type="scientific">Lacticaseibacillus nasuensis JCM 17158</name>
    <dbReference type="NCBI Taxonomy" id="1291734"/>
    <lineage>
        <taxon>Bacteria</taxon>
        <taxon>Bacillati</taxon>
        <taxon>Bacillota</taxon>
        <taxon>Bacilli</taxon>
        <taxon>Lactobacillales</taxon>
        <taxon>Lactobacillaceae</taxon>
        <taxon>Lacticaseibacillus</taxon>
    </lineage>
</organism>
<dbReference type="EMBL" id="AZDJ01000033">
    <property type="protein sequence ID" value="KRK70198.1"/>
    <property type="molecule type" value="Genomic_DNA"/>
</dbReference>
<comment type="similarity">
    <text evidence="1">Belongs to the type-I restriction system S methylase family.</text>
</comment>
<dbReference type="Gene3D" id="3.90.220.20">
    <property type="entry name" value="DNA methylase specificity domains"/>
    <property type="match status" value="2"/>
</dbReference>
<feature type="domain" description="Type I restriction modification DNA specificity" evidence="4">
    <location>
        <begin position="19"/>
        <end position="161"/>
    </location>
</feature>
<dbReference type="STRING" id="1291734.FD02_GL000654"/>
<dbReference type="AlphaFoldDB" id="A0A0R1JG02"/>
<sequence length="340" mass="38337">MTKKNLNEVQWFPFSLGNTEIFNLYATKSGLDKNKLSHTSPERFPYVTRSELNNGVNMFTSRQLAPLNPKNTISIGLDTQSVFYQPFPYYTGQNVQVLDFPELTLKTALFIIPLIKMQLMNLNWGGNGATLSRLRAKKIMLPAYDKDHPDWQFMSDYISEKISNYNVPVRKAAKRRISHQLEEQCWKPIAIGSLFDITRGKSGPKNKLSHGNVPLISARKINNGLSRFVHVGETSIESGQVLSVNNNGDGGAGIAYYQPFPFTATQDVSVLRPRIRLSGHTLLFLATAITMQSSKFGFGNKANASHLKKQLIMLPFDDKNVPDWQFMDSYIRSLPDSNLI</sequence>
<keyword evidence="3" id="KW-0238">DNA-binding</keyword>
<comment type="caution">
    <text evidence="5">The sequence shown here is derived from an EMBL/GenBank/DDBJ whole genome shotgun (WGS) entry which is preliminary data.</text>
</comment>
<keyword evidence="6" id="KW-1185">Reference proteome</keyword>
<dbReference type="InterPro" id="IPR000055">
    <property type="entry name" value="Restrct_endonuc_typeI_TRD"/>
</dbReference>
<reference evidence="5 6" key="1">
    <citation type="journal article" date="2015" name="Genome Announc.">
        <title>Expanding the biotechnology potential of lactobacilli through comparative genomics of 213 strains and associated genera.</title>
        <authorList>
            <person name="Sun Z."/>
            <person name="Harris H.M."/>
            <person name="McCann A."/>
            <person name="Guo C."/>
            <person name="Argimon S."/>
            <person name="Zhang W."/>
            <person name="Yang X."/>
            <person name="Jeffery I.B."/>
            <person name="Cooney J.C."/>
            <person name="Kagawa T.F."/>
            <person name="Liu W."/>
            <person name="Song Y."/>
            <person name="Salvetti E."/>
            <person name="Wrobel A."/>
            <person name="Rasinkangas P."/>
            <person name="Parkhill J."/>
            <person name="Rea M.C."/>
            <person name="O'Sullivan O."/>
            <person name="Ritari J."/>
            <person name="Douillard F.P."/>
            <person name="Paul Ross R."/>
            <person name="Yang R."/>
            <person name="Briner A.E."/>
            <person name="Felis G.E."/>
            <person name="de Vos W.M."/>
            <person name="Barrangou R."/>
            <person name="Klaenhammer T.R."/>
            <person name="Caufield P.W."/>
            <person name="Cui Y."/>
            <person name="Zhang H."/>
            <person name="O'Toole P.W."/>
        </authorList>
    </citation>
    <scope>NUCLEOTIDE SEQUENCE [LARGE SCALE GENOMIC DNA]</scope>
    <source>
        <strain evidence="5 6">JCM 17158</strain>
    </source>
</reference>
<evidence type="ECO:0000256" key="3">
    <source>
        <dbReference type="ARBA" id="ARBA00023125"/>
    </source>
</evidence>
<proteinExistence type="inferred from homology"/>
<dbReference type="Pfam" id="PF01420">
    <property type="entry name" value="Methylase_S"/>
    <property type="match status" value="2"/>
</dbReference>
<dbReference type="OrthoDB" id="1691238at2"/>
<dbReference type="GO" id="GO:0003677">
    <property type="term" value="F:DNA binding"/>
    <property type="evidence" value="ECO:0007669"/>
    <property type="project" value="UniProtKB-KW"/>
</dbReference>
<feature type="domain" description="Type I restriction modification DNA specificity" evidence="4">
    <location>
        <begin position="186"/>
        <end position="332"/>
    </location>
</feature>
<protein>
    <recommendedName>
        <fullName evidence="4">Type I restriction modification DNA specificity domain-containing protein</fullName>
    </recommendedName>
</protein>
<dbReference type="RefSeq" id="WP_056952266.1">
    <property type="nucleotide sequence ID" value="NZ_AZDJ01000033.1"/>
</dbReference>
<name>A0A0R1JG02_9LACO</name>
<dbReference type="PATRIC" id="fig|1291734.4.peg.672"/>
<dbReference type="SUPFAM" id="SSF116734">
    <property type="entry name" value="DNA methylase specificity domain"/>
    <property type="match status" value="1"/>
</dbReference>
<gene>
    <name evidence="5" type="ORF">FD02_GL000654</name>
</gene>
<accession>A0A0R1JG02</accession>
<evidence type="ECO:0000313" key="5">
    <source>
        <dbReference type="EMBL" id="KRK70198.1"/>
    </source>
</evidence>
<dbReference type="GO" id="GO:0009307">
    <property type="term" value="P:DNA restriction-modification system"/>
    <property type="evidence" value="ECO:0007669"/>
    <property type="project" value="UniProtKB-KW"/>
</dbReference>
<evidence type="ECO:0000256" key="1">
    <source>
        <dbReference type="ARBA" id="ARBA00010923"/>
    </source>
</evidence>
<dbReference type="InterPro" id="IPR044946">
    <property type="entry name" value="Restrct_endonuc_typeI_TRD_sf"/>
</dbReference>
<evidence type="ECO:0000256" key="2">
    <source>
        <dbReference type="ARBA" id="ARBA00022747"/>
    </source>
</evidence>
<keyword evidence="2" id="KW-0680">Restriction system</keyword>
<evidence type="ECO:0000313" key="6">
    <source>
        <dbReference type="Proteomes" id="UP000051804"/>
    </source>
</evidence>
<dbReference type="Proteomes" id="UP000051804">
    <property type="component" value="Unassembled WGS sequence"/>
</dbReference>
<evidence type="ECO:0000259" key="4">
    <source>
        <dbReference type="Pfam" id="PF01420"/>
    </source>
</evidence>